<dbReference type="PANTHER" id="PTHR33991:SF1">
    <property type="entry name" value="DNA REPAIR PROTEIN RECO"/>
    <property type="match status" value="1"/>
</dbReference>
<name>A0A0R2LN68_9LACO</name>
<evidence type="ECO:0000313" key="10">
    <source>
        <dbReference type="Proteomes" id="UP000051006"/>
    </source>
</evidence>
<feature type="domain" description="DNA replication/recombination mediator RecO N-terminal" evidence="8">
    <location>
        <begin position="8"/>
        <end position="82"/>
    </location>
</feature>
<keyword evidence="10" id="KW-1185">Reference proteome</keyword>
<dbReference type="Gene3D" id="2.40.50.140">
    <property type="entry name" value="Nucleic acid-binding proteins"/>
    <property type="match status" value="1"/>
</dbReference>
<dbReference type="STRING" id="993692.IV57_GL000945"/>
<dbReference type="RefSeq" id="WP_057879781.1">
    <property type="nucleotide sequence ID" value="NZ_JQCF01000002.1"/>
</dbReference>
<dbReference type="Gene3D" id="6.20.220.20">
    <property type="entry name" value="Recombination protein O, zinc-binding domain"/>
    <property type="match status" value="1"/>
</dbReference>
<dbReference type="InterPro" id="IPR037278">
    <property type="entry name" value="ARFGAP/RecO"/>
</dbReference>
<dbReference type="PANTHER" id="PTHR33991">
    <property type="entry name" value="DNA REPAIR PROTEIN RECO"/>
    <property type="match status" value="1"/>
</dbReference>
<evidence type="ECO:0000256" key="7">
    <source>
        <dbReference type="HAMAP-Rule" id="MF_00201"/>
    </source>
</evidence>
<comment type="function">
    <text evidence="7">Involved in DNA repair and RecF pathway recombination.</text>
</comment>
<keyword evidence="3 7" id="KW-0227">DNA damage</keyword>
<dbReference type="SUPFAM" id="SSF50249">
    <property type="entry name" value="Nucleic acid-binding proteins"/>
    <property type="match status" value="1"/>
</dbReference>
<comment type="similarity">
    <text evidence="1 7">Belongs to the RecO family.</text>
</comment>
<dbReference type="InterPro" id="IPR012340">
    <property type="entry name" value="NA-bd_OB-fold"/>
</dbReference>
<comment type="caution">
    <text evidence="9">The sequence shown here is derived from an EMBL/GenBank/DDBJ whole genome shotgun (WGS) entry which is preliminary data.</text>
</comment>
<sequence>MAQTPTNFFGIVVRRQRYKERDALVTILTKEYGFKTFLVRSTQTAKSKISGSVITFSYGEYSGIIKNDGLSYLNSASNIKQFDEIVKDIELNAYATFLFDLLHEAFIDDPVPDYWYRKLFKALLYIDNGYDAQIIVNIMQMQLLEAFGVAPNMDSCVVGGETEGVFDFSVLLGGLICSKHFDDDIHRLHIPKRIVYFLRLFSKISFDQVGKIEIKENNKDLIQHAIDAIYLGTVGYYPKSKTFIDKMKRWHI</sequence>
<dbReference type="SUPFAM" id="SSF57863">
    <property type="entry name" value="ArfGap/RecO-like zinc finger"/>
    <property type="match status" value="1"/>
</dbReference>
<keyword evidence="5 7" id="KW-0234">DNA repair</keyword>
<protein>
    <recommendedName>
        <fullName evidence="2 7">DNA repair protein RecO</fullName>
    </recommendedName>
    <alternativeName>
        <fullName evidence="6 7">Recombination protein O</fullName>
    </alternativeName>
</protein>
<dbReference type="InterPro" id="IPR022572">
    <property type="entry name" value="DNA_rep/recomb_RecO_N"/>
</dbReference>
<dbReference type="AlphaFoldDB" id="A0A0R2LN68"/>
<dbReference type="InterPro" id="IPR042242">
    <property type="entry name" value="RecO_C"/>
</dbReference>
<dbReference type="Proteomes" id="UP000051006">
    <property type="component" value="Unassembled WGS sequence"/>
</dbReference>
<organism evidence="9 10">
    <name type="scientific">Companilactobacillus kimchiensis</name>
    <dbReference type="NCBI Taxonomy" id="993692"/>
    <lineage>
        <taxon>Bacteria</taxon>
        <taxon>Bacillati</taxon>
        <taxon>Bacillota</taxon>
        <taxon>Bacilli</taxon>
        <taxon>Lactobacillales</taxon>
        <taxon>Lactobacillaceae</taxon>
        <taxon>Companilactobacillus</taxon>
    </lineage>
</organism>
<dbReference type="GO" id="GO:0006310">
    <property type="term" value="P:DNA recombination"/>
    <property type="evidence" value="ECO:0007669"/>
    <property type="project" value="UniProtKB-UniRule"/>
</dbReference>
<dbReference type="EMBL" id="JQCF01000002">
    <property type="protein sequence ID" value="KRO00509.1"/>
    <property type="molecule type" value="Genomic_DNA"/>
</dbReference>
<dbReference type="HAMAP" id="MF_00201">
    <property type="entry name" value="RecO"/>
    <property type="match status" value="1"/>
</dbReference>
<evidence type="ECO:0000256" key="1">
    <source>
        <dbReference type="ARBA" id="ARBA00007452"/>
    </source>
</evidence>
<dbReference type="InterPro" id="IPR003717">
    <property type="entry name" value="RecO"/>
</dbReference>
<dbReference type="Pfam" id="PF11967">
    <property type="entry name" value="RecO_N"/>
    <property type="match status" value="1"/>
</dbReference>
<evidence type="ECO:0000256" key="4">
    <source>
        <dbReference type="ARBA" id="ARBA00023172"/>
    </source>
</evidence>
<dbReference type="Gene3D" id="1.20.1440.120">
    <property type="entry name" value="Recombination protein O, C-terminal domain"/>
    <property type="match status" value="1"/>
</dbReference>
<dbReference type="Pfam" id="PF02565">
    <property type="entry name" value="RecO_C"/>
    <property type="match status" value="1"/>
</dbReference>
<evidence type="ECO:0000313" key="9">
    <source>
        <dbReference type="EMBL" id="KRO00509.1"/>
    </source>
</evidence>
<dbReference type="OrthoDB" id="9797083at2"/>
<evidence type="ECO:0000259" key="8">
    <source>
        <dbReference type="Pfam" id="PF11967"/>
    </source>
</evidence>
<evidence type="ECO:0000256" key="3">
    <source>
        <dbReference type="ARBA" id="ARBA00022763"/>
    </source>
</evidence>
<keyword evidence="4 7" id="KW-0233">DNA recombination</keyword>
<dbReference type="PATRIC" id="fig|993692.3.peg.958"/>
<gene>
    <name evidence="7" type="primary">recO</name>
    <name evidence="9" type="ORF">IV57_GL000945</name>
</gene>
<reference evidence="9 10" key="1">
    <citation type="journal article" date="2015" name="Genome Announc.">
        <title>Expanding the biotechnology potential of lactobacilli through comparative genomics of 213 strains and associated genera.</title>
        <authorList>
            <person name="Sun Z."/>
            <person name="Harris H.M."/>
            <person name="McCann A."/>
            <person name="Guo C."/>
            <person name="Argimon S."/>
            <person name="Zhang W."/>
            <person name="Yang X."/>
            <person name="Jeffery I.B."/>
            <person name="Cooney J.C."/>
            <person name="Kagawa T.F."/>
            <person name="Liu W."/>
            <person name="Song Y."/>
            <person name="Salvetti E."/>
            <person name="Wrobel A."/>
            <person name="Rasinkangas P."/>
            <person name="Parkhill J."/>
            <person name="Rea M.C."/>
            <person name="O'Sullivan O."/>
            <person name="Ritari J."/>
            <person name="Douillard F.P."/>
            <person name="Paul Ross R."/>
            <person name="Yang R."/>
            <person name="Briner A.E."/>
            <person name="Felis G.E."/>
            <person name="de Vos W.M."/>
            <person name="Barrangou R."/>
            <person name="Klaenhammer T.R."/>
            <person name="Caufield P.W."/>
            <person name="Cui Y."/>
            <person name="Zhang H."/>
            <person name="O'Toole P.W."/>
        </authorList>
    </citation>
    <scope>NUCLEOTIDE SEQUENCE [LARGE SCALE GENOMIC DNA]</scope>
    <source>
        <strain evidence="9 10">DSM 24716</strain>
    </source>
</reference>
<proteinExistence type="inferred from homology"/>
<evidence type="ECO:0000256" key="2">
    <source>
        <dbReference type="ARBA" id="ARBA00021310"/>
    </source>
</evidence>
<accession>A0A0R2LN68</accession>
<dbReference type="GO" id="GO:0006302">
    <property type="term" value="P:double-strand break repair"/>
    <property type="evidence" value="ECO:0007669"/>
    <property type="project" value="TreeGrafter"/>
</dbReference>
<dbReference type="GO" id="GO:0043590">
    <property type="term" value="C:bacterial nucleoid"/>
    <property type="evidence" value="ECO:0007669"/>
    <property type="project" value="TreeGrafter"/>
</dbReference>
<dbReference type="NCBIfam" id="TIGR00613">
    <property type="entry name" value="reco"/>
    <property type="match status" value="1"/>
</dbReference>
<evidence type="ECO:0000256" key="5">
    <source>
        <dbReference type="ARBA" id="ARBA00023204"/>
    </source>
</evidence>
<evidence type="ECO:0000256" key="6">
    <source>
        <dbReference type="ARBA" id="ARBA00033409"/>
    </source>
</evidence>